<name>A0A8H5AZG8_9AGAR</name>
<accession>A0A8H5AZG8</accession>
<dbReference type="Pfam" id="PF00656">
    <property type="entry name" value="Peptidase_C14"/>
    <property type="match status" value="1"/>
</dbReference>
<comment type="similarity">
    <text evidence="1">Belongs to the peptidase C14B family.</text>
</comment>
<dbReference type="InterPro" id="IPR050452">
    <property type="entry name" value="Metacaspase"/>
</dbReference>
<dbReference type="GO" id="GO:0005737">
    <property type="term" value="C:cytoplasm"/>
    <property type="evidence" value="ECO:0007669"/>
    <property type="project" value="TreeGrafter"/>
</dbReference>
<dbReference type="InterPro" id="IPR011600">
    <property type="entry name" value="Pept_C14_caspase"/>
</dbReference>
<evidence type="ECO:0000259" key="3">
    <source>
        <dbReference type="Pfam" id="PF00656"/>
    </source>
</evidence>
<dbReference type="Proteomes" id="UP000567179">
    <property type="component" value="Unassembled WGS sequence"/>
</dbReference>
<dbReference type="OrthoDB" id="3223806at2759"/>
<protein>
    <recommendedName>
        <fullName evidence="3">Peptidase C14 caspase domain-containing protein</fullName>
    </recommendedName>
</protein>
<dbReference type="Gene3D" id="3.40.50.12660">
    <property type="match status" value="1"/>
</dbReference>
<reference evidence="4 5" key="1">
    <citation type="journal article" date="2020" name="ISME J.">
        <title>Uncovering the hidden diversity of litter-decomposition mechanisms in mushroom-forming fungi.</title>
        <authorList>
            <person name="Floudas D."/>
            <person name="Bentzer J."/>
            <person name="Ahren D."/>
            <person name="Johansson T."/>
            <person name="Persson P."/>
            <person name="Tunlid A."/>
        </authorList>
    </citation>
    <scope>NUCLEOTIDE SEQUENCE [LARGE SCALE GENOMIC DNA]</scope>
    <source>
        <strain evidence="4 5">CBS 101986</strain>
    </source>
</reference>
<feature type="domain" description="Peptidase C14 caspase" evidence="3">
    <location>
        <begin position="114"/>
        <end position="435"/>
    </location>
</feature>
<gene>
    <name evidence="4" type="ORF">D9619_013017</name>
</gene>
<sequence length="496" mass="56622">MKILRYRFGNCLPGSTKQQRKPSPLVLESKPEVIASPTEPKPVEPLEKIEEEEDVTRPAPVVKTFKRKALLIGVQTVREDMGSPVRSPLSAKFAGLPGAKNIKAKWEKKKQVKLSALRGPHRDVKAMRELLIDMYSYKPEDIVTLIDDDDVNQKQPTRVNILEEINNLVKDADENDRFFFHFAGHSDQEDTDDPEEEDGKNEYILSSDGEQVKDDELRRLLAEPLPAGSSLIAVFDSCHSGSLLDLKHSRCNRVYVPWTNKGGRKTKTLWNQRKRFGAKISIRRPALANMNLNGPSLPWAKNSIDQVLQSPRDSLPQSPLAVDTCAQQRAKLSIITDLVSPRQTPLQWIDSPDRKHYSSPIAQYCTGFCRDNLHMYSHQQVLKADVISISSADDSQMSWEDPNGQSMTQSLVKILNETPHPRFDVLMTEISHNIHRYYVDLHSRARAYRKLVRRLNSQKIKQGKKPREGDRVEMNNFQEPQLSSDRPLDMSRVFYP</sequence>
<keyword evidence="5" id="KW-1185">Reference proteome</keyword>
<dbReference type="EMBL" id="JAACJJ010000046">
    <property type="protein sequence ID" value="KAF5313830.1"/>
    <property type="molecule type" value="Genomic_DNA"/>
</dbReference>
<feature type="region of interest" description="Disordered" evidence="2">
    <location>
        <begin position="13"/>
        <end position="53"/>
    </location>
</feature>
<dbReference type="GO" id="GO:0006508">
    <property type="term" value="P:proteolysis"/>
    <property type="evidence" value="ECO:0007669"/>
    <property type="project" value="InterPro"/>
</dbReference>
<dbReference type="GO" id="GO:0004197">
    <property type="term" value="F:cysteine-type endopeptidase activity"/>
    <property type="evidence" value="ECO:0007669"/>
    <property type="project" value="InterPro"/>
</dbReference>
<dbReference type="PANTHER" id="PTHR48104">
    <property type="entry name" value="METACASPASE-4"/>
    <property type="match status" value="1"/>
</dbReference>
<proteinExistence type="inferred from homology"/>
<dbReference type="AlphaFoldDB" id="A0A8H5AZG8"/>
<feature type="compositionally biased region" description="Polar residues" evidence="2">
    <location>
        <begin position="475"/>
        <end position="484"/>
    </location>
</feature>
<comment type="caution">
    <text evidence="4">The sequence shown here is derived from an EMBL/GenBank/DDBJ whole genome shotgun (WGS) entry which is preliminary data.</text>
</comment>
<dbReference type="PANTHER" id="PTHR48104:SF30">
    <property type="entry name" value="METACASPASE-1"/>
    <property type="match status" value="1"/>
</dbReference>
<evidence type="ECO:0000256" key="1">
    <source>
        <dbReference type="ARBA" id="ARBA00009005"/>
    </source>
</evidence>
<evidence type="ECO:0000313" key="5">
    <source>
        <dbReference type="Proteomes" id="UP000567179"/>
    </source>
</evidence>
<feature type="region of interest" description="Disordered" evidence="2">
    <location>
        <begin position="456"/>
        <end position="490"/>
    </location>
</feature>
<evidence type="ECO:0000313" key="4">
    <source>
        <dbReference type="EMBL" id="KAF5313830.1"/>
    </source>
</evidence>
<organism evidence="4 5">
    <name type="scientific">Psilocybe cf. subviscida</name>
    <dbReference type="NCBI Taxonomy" id="2480587"/>
    <lineage>
        <taxon>Eukaryota</taxon>
        <taxon>Fungi</taxon>
        <taxon>Dikarya</taxon>
        <taxon>Basidiomycota</taxon>
        <taxon>Agaricomycotina</taxon>
        <taxon>Agaricomycetes</taxon>
        <taxon>Agaricomycetidae</taxon>
        <taxon>Agaricales</taxon>
        <taxon>Agaricineae</taxon>
        <taxon>Strophariaceae</taxon>
        <taxon>Psilocybe</taxon>
    </lineage>
</organism>
<evidence type="ECO:0000256" key="2">
    <source>
        <dbReference type="SAM" id="MobiDB-lite"/>
    </source>
</evidence>